<name>A0ABS6B3V0_9NOCA</name>
<gene>
    <name evidence="5" type="ORF">KO481_25710</name>
</gene>
<evidence type="ECO:0000313" key="5">
    <source>
        <dbReference type="EMBL" id="MBU3064914.1"/>
    </source>
</evidence>
<evidence type="ECO:0000256" key="2">
    <source>
        <dbReference type="ARBA" id="ARBA00006411"/>
    </source>
</evidence>
<sequence>MIKTWNLTDTELDVRWCELSGQRNLPRPLYYTTRIVTDAEYQREVRFVSEQLKGKLDASFDAALSIMIDPDVRVGIHGFDGREPRNAAARIRVAAARKWERCVVITQIPGETIYHSGGYVVRECYATELARMLAEQLPEMDAGRQGRVELADVEDQSFDDEWSDPDYRGVAERSEAFRSAPATTVGLFEIEQGSSRFGPRGVSRRILEWRDLVDDGRYVIDDNRTVAVPADRDQLRVMINNGIGTIIGMIEDETGVGGSLRSVSDSGRVSVTEESW</sequence>
<organism evidence="5 6">
    <name type="scientific">Nocardia albiluteola</name>
    <dbReference type="NCBI Taxonomy" id="2842303"/>
    <lineage>
        <taxon>Bacteria</taxon>
        <taxon>Bacillati</taxon>
        <taxon>Actinomycetota</taxon>
        <taxon>Actinomycetes</taxon>
        <taxon>Mycobacteriales</taxon>
        <taxon>Nocardiaceae</taxon>
        <taxon>Nocardia</taxon>
    </lineage>
</organism>
<comment type="caution">
    <text evidence="5">The sequence shown here is derived from an EMBL/GenBank/DDBJ whole genome shotgun (WGS) entry which is preliminary data.</text>
</comment>
<reference evidence="5 6" key="1">
    <citation type="submission" date="2021-06" db="EMBL/GenBank/DDBJ databases">
        <title>Actinomycetes sequencing.</title>
        <authorList>
            <person name="Shan Q."/>
        </authorList>
    </citation>
    <scope>NUCLEOTIDE SEQUENCE [LARGE SCALE GENOMIC DNA]</scope>
    <source>
        <strain evidence="5 6">NEAU-G5</strain>
    </source>
</reference>
<dbReference type="InterPro" id="IPR025734">
    <property type="entry name" value="EspG"/>
</dbReference>
<dbReference type="RefSeq" id="WP_215920554.1">
    <property type="nucleotide sequence ID" value="NZ_JAHKNI010000009.1"/>
</dbReference>
<comment type="similarity">
    <text evidence="2">Belongs to the EspG family.</text>
</comment>
<evidence type="ECO:0000256" key="3">
    <source>
        <dbReference type="ARBA" id="ARBA00022490"/>
    </source>
</evidence>
<keyword evidence="6" id="KW-1185">Reference proteome</keyword>
<keyword evidence="3" id="KW-0963">Cytoplasm</keyword>
<evidence type="ECO:0000313" key="6">
    <source>
        <dbReference type="Proteomes" id="UP000733379"/>
    </source>
</evidence>
<dbReference type="Pfam" id="PF14011">
    <property type="entry name" value="ESX-1_EspG"/>
    <property type="match status" value="1"/>
</dbReference>
<evidence type="ECO:0000256" key="4">
    <source>
        <dbReference type="ARBA" id="ARBA00023186"/>
    </source>
</evidence>
<comment type="subcellular location">
    <subcellularLocation>
        <location evidence="1">Cytoplasm</location>
    </subcellularLocation>
</comment>
<keyword evidence="4" id="KW-0143">Chaperone</keyword>
<dbReference type="Proteomes" id="UP000733379">
    <property type="component" value="Unassembled WGS sequence"/>
</dbReference>
<accession>A0ABS6B3V0</accession>
<evidence type="ECO:0000256" key="1">
    <source>
        <dbReference type="ARBA" id="ARBA00004496"/>
    </source>
</evidence>
<dbReference type="EMBL" id="JAHKNI010000009">
    <property type="protein sequence ID" value="MBU3064914.1"/>
    <property type="molecule type" value="Genomic_DNA"/>
</dbReference>
<protein>
    <submittedName>
        <fullName evidence="5">ESX secretion-associated protein EspG</fullName>
    </submittedName>
</protein>
<proteinExistence type="inferred from homology"/>